<proteinExistence type="predicted"/>
<evidence type="ECO:0000313" key="2">
    <source>
        <dbReference type="Proteomes" id="UP000814033"/>
    </source>
</evidence>
<keyword evidence="2" id="KW-1185">Reference proteome</keyword>
<evidence type="ECO:0000313" key="1">
    <source>
        <dbReference type="EMBL" id="KAI0038362.1"/>
    </source>
</evidence>
<reference evidence="1" key="2">
    <citation type="journal article" date="2022" name="New Phytol.">
        <title>Evolutionary transition to the ectomycorrhizal habit in the genomes of a hyperdiverse lineage of mushroom-forming fungi.</title>
        <authorList>
            <person name="Looney B."/>
            <person name="Miyauchi S."/>
            <person name="Morin E."/>
            <person name="Drula E."/>
            <person name="Courty P.E."/>
            <person name="Kohler A."/>
            <person name="Kuo A."/>
            <person name="LaButti K."/>
            <person name="Pangilinan J."/>
            <person name="Lipzen A."/>
            <person name="Riley R."/>
            <person name="Andreopoulos W."/>
            <person name="He G."/>
            <person name="Johnson J."/>
            <person name="Nolan M."/>
            <person name="Tritt A."/>
            <person name="Barry K.W."/>
            <person name="Grigoriev I.V."/>
            <person name="Nagy L.G."/>
            <person name="Hibbett D."/>
            <person name="Henrissat B."/>
            <person name="Matheny P.B."/>
            <person name="Labbe J."/>
            <person name="Martin F.M."/>
        </authorList>
    </citation>
    <scope>NUCLEOTIDE SEQUENCE</scope>
    <source>
        <strain evidence="1">FP105234-sp</strain>
    </source>
</reference>
<reference evidence="1" key="1">
    <citation type="submission" date="2021-02" db="EMBL/GenBank/DDBJ databases">
        <authorList>
            <consortium name="DOE Joint Genome Institute"/>
            <person name="Ahrendt S."/>
            <person name="Looney B.P."/>
            <person name="Miyauchi S."/>
            <person name="Morin E."/>
            <person name="Drula E."/>
            <person name="Courty P.E."/>
            <person name="Chicoki N."/>
            <person name="Fauchery L."/>
            <person name="Kohler A."/>
            <person name="Kuo A."/>
            <person name="Labutti K."/>
            <person name="Pangilinan J."/>
            <person name="Lipzen A."/>
            <person name="Riley R."/>
            <person name="Andreopoulos W."/>
            <person name="He G."/>
            <person name="Johnson J."/>
            <person name="Barry K.W."/>
            <person name="Grigoriev I.V."/>
            <person name="Nagy L."/>
            <person name="Hibbett D."/>
            <person name="Henrissat B."/>
            <person name="Matheny P.B."/>
            <person name="Labbe J."/>
            <person name="Martin F."/>
        </authorList>
    </citation>
    <scope>NUCLEOTIDE SEQUENCE</scope>
    <source>
        <strain evidence="1">FP105234-sp</strain>
    </source>
</reference>
<protein>
    <submittedName>
        <fullName evidence="1">Uncharacterized protein</fullName>
    </submittedName>
</protein>
<sequence>RTIHTLCNTILLRPVAHSVTAPDAMSSGEGDELVGHVLPALVILQVLDLRIQVVLSIRLEVLECSKDL</sequence>
<gene>
    <name evidence="1" type="ORF">FA95DRAFT_1476568</name>
</gene>
<dbReference type="EMBL" id="MU276520">
    <property type="protein sequence ID" value="KAI0038362.1"/>
    <property type="molecule type" value="Genomic_DNA"/>
</dbReference>
<organism evidence="1 2">
    <name type="scientific">Auriscalpium vulgare</name>
    <dbReference type="NCBI Taxonomy" id="40419"/>
    <lineage>
        <taxon>Eukaryota</taxon>
        <taxon>Fungi</taxon>
        <taxon>Dikarya</taxon>
        <taxon>Basidiomycota</taxon>
        <taxon>Agaricomycotina</taxon>
        <taxon>Agaricomycetes</taxon>
        <taxon>Russulales</taxon>
        <taxon>Auriscalpiaceae</taxon>
        <taxon>Auriscalpium</taxon>
    </lineage>
</organism>
<accession>A0ACB8R3A1</accession>
<name>A0ACB8R3A1_9AGAM</name>
<comment type="caution">
    <text evidence="1">The sequence shown here is derived from an EMBL/GenBank/DDBJ whole genome shotgun (WGS) entry which is preliminary data.</text>
</comment>
<feature type="non-terminal residue" evidence="1">
    <location>
        <position position="68"/>
    </location>
</feature>
<feature type="non-terminal residue" evidence="1">
    <location>
        <position position="1"/>
    </location>
</feature>
<dbReference type="Proteomes" id="UP000814033">
    <property type="component" value="Unassembled WGS sequence"/>
</dbReference>